<dbReference type="EMBL" id="WJXA01000006">
    <property type="protein sequence ID" value="KAF7140752.1"/>
    <property type="molecule type" value="Genomic_DNA"/>
</dbReference>
<keyword evidence="1" id="KW-0732">Signal</keyword>
<dbReference type="Proteomes" id="UP000626092">
    <property type="component" value="Unassembled WGS sequence"/>
</dbReference>
<protein>
    <submittedName>
        <fullName evidence="2">Uncharacterized protein</fullName>
    </submittedName>
</protein>
<sequence>MSVGSWVLIFHVMGYAVGVKDEVGILPMLICSSSCRDWSHGGQEGGELMMDFGLEAAMLKPGERCITESQRAITVLLLL</sequence>
<evidence type="ECO:0000256" key="1">
    <source>
        <dbReference type="SAM" id="SignalP"/>
    </source>
</evidence>
<evidence type="ECO:0000313" key="2">
    <source>
        <dbReference type="EMBL" id="KAF7140752.1"/>
    </source>
</evidence>
<name>A0A834GWC3_RHOSS</name>
<reference evidence="2" key="1">
    <citation type="submission" date="2019-11" db="EMBL/GenBank/DDBJ databases">
        <authorList>
            <person name="Liu Y."/>
            <person name="Hou J."/>
            <person name="Li T.-Q."/>
            <person name="Guan C.-H."/>
            <person name="Wu X."/>
            <person name="Wu H.-Z."/>
            <person name="Ling F."/>
            <person name="Zhang R."/>
            <person name="Shi X.-G."/>
            <person name="Ren J.-P."/>
            <person name="Chen E.-F."/>
            <person name="Sun J.-M."/>
        </authorList>
    </citation>
    <scope>NUCLEOTIDE SEQUENCE</scope>
    <source>
        <strain evidence="2">Adult_tree_wgs_1</strain>
        <tissue evidence="2">Leaves</tissue>
    </source>
</reference>
<keyword evidence="3" id="KW-1185">Reference proteome</keyword>
<comment type="caution">
    <text evidence="2">The sequence shown here is derived from an EMBL/GenBank/DDBJ whole genome shotgun (WGS) entry which is preliminary data.</text>
</comment>
<accession>A0A834GWC3</accession>
<evidence type="ECO:0000313" key="3">
    <source>
        <dbReference type="Proteomes" id="UP000626092"/>
    </source>
</evidence>
<gene>
    <name evidence="2" type="ORF">RHSIM_Rhsim06G0007200</name>
</gene>
<feature type="signal peptide" evidence="1">
    <location>
        <begin position="1"/>
        <end position="18"/>
    </location>
</feature>
<dbReference type="AlphaFoldDB" id="A0A834GWC3"/>
<organism evidence="2 3">
    <name type="scientific">Rhododendron simsii</name>
    <name type="common">Sims's rhododendron</name>
    <dbReference type="NCBI Taxonomy" id="118357"/>
    <lineage>
        <taxon>Eukaryota</taxon>
        <taxon>Viridiplantae</taxon>
        <taxon>Streptophyta</taxon>
        <taxon>Embryophyta</taxon>
        <taxon>Tracheophyta</taxon>
        <taxon>Spermatophyta</taxon>
        <taxon>Magnoliopsida</taxon>
        <taxon>eudicotyledons</taxon>
        <taxon>Gunneridae</taxon>
        <taxon>Pentapetalae</taxon>
        <taxon>asterids</taxon>
        <taxon>Ericales</taxon>
        <taxon>Ericaceae</taxon>
        <taxon>Ericoideae</taxon>
        <taxon>Rhodoreae</taxon>
        <taxon>Rhododendron</taxon>
    </lineage>
</organism>
<feature type="chain" id="PRO_5032940806" evidence="1">
    <location>
        <begin position="19"/>
        <end position="79"/>
    </location>
</feature>
<proteinExistence type="predicted"/>